<evidence type="ECO:0000313" key="7">
    <source>
        <dbReference type="EMBL" id="NXX15530.1"/>
    </source>
</evidence>
<dbReference type="InterPro" id="IPR034732">
    <property type="entry name" value="EPHD"/>
</dbReference>
<protein>
    <submittedName>
        <fullName evidence="7">G2E3 ligase</fullName>
    </submittedName>
</protein>
<keyword evidence="1" id="KW-0479">Metal-binding</keyword>
<dbReference type="Proteomes" id="UP000584326">
    <property type="component" value="Unassembled WGS sequence"/>
</dbReference>
<comment type="caution">
    <text evidence="7">The sequence shown here is derived from an EMBL/GenBank/DDBJ whole genome shotgun (WGS) entry which is preliminary data.</text>
</comment>
<dbReference type="InterPro" id="IPR001841">
    <property type="entry name" value="Znf_RING"/>
</dbReference>
<dbReference type="EMBL" id="VZTK01012768">
    <property type="protein sequence ID" value="NXX15530.1"/>
    <property type="molecule type" value="Genomic_DNA"/>
</dbReference>
<dbReference type="GO" id="GO:0005634">
    <property type="term" value="C:nucleus"/>
    <property type="evidence" value="ECO:0007669"/>
    <property type="project" value="TreeGrafter"/>
</dbReference>
<dbReference type="SUPFAM" id="SSF57850">
    <property type="entry name" value="RING/U-box"/>
    <property type="match status" value="1"/>
</dbReference>
<name>A0A7L4GSM1_PODST</name>
<dbReference type="GO" id="GO:0016874">
    <property type="term" value="F:ligase activity"/>
    <property type="evidence" value="ECO:0007669"/>
    <property type="project" value="UniProtKB-KW"/>
</dbReference>
<feature type="non-terminal residue" evidence="7">
    <location>
        <position position="133"/>
    </location>
</feature>
<gene>
    <name evidence="7" type="primary">G2e3_5</name>
    <name evidence="7" type="ORF">PODSTR_R05974</name>
</gene>
<evidence type="ECO:0000256" key="1">
    <source>
        <dbReference type="ARBA" id="ARBA00022723"/>
    </source>
</evidence>
<feature type="domain" description="PHD-type" evidence="6">
    <location>
        <begin position="1"/>
        <end position="50"/>
    </location>
</feature>
<evidence type="ECO:0000259" key="5">
    <source>
        <dbReference type="PROSITE" id="PS50089"/>
    </source>
</evidence>
<dbReference type="PANTHER" id="PTHR12420:SF47">
    <property type="entry name" value="PHD FINGER PROTEIN 7"/>
    <property type="match status" value="1"/>
</dbReference>
<feature type="domain" description="RING-type" evidence="5">
    <location>
        <begin position="65"/>
        <end position="114"/>
    </location>
</feature>
<dbReference type="InterPro" id="IPR013083">
    <property type="entry name" value="Znf_RING/FYVE/PHD"/>
</dbReference>
<keyword evidence="8" id="KW-1185">Reference proteome</keyword>
<dbReference type="PROSITE" id="PS51805">
    <property type="entry name" value="EPHD"/>
    <property type="match status" value="1"/>
</dbReference>
<dbReference type="Pfam" id="PF13771">
    <property type="entry name" value="zf-HC5HC2H"/>
    <property type="match status" value="1"/>
</dbReference>
<dbReference type="PROSITE" id="PS50089">
    <property type="entry name" value="ZF_RING_2"/>
    <property type="match status" value="1"/>
</dbReference>
<dbReference type="PANTHER" id="PTHR12420">
    <property type="entry name" value="PHD FINGER PROTEIN"/>
    <property type="match status" value="1"/>
</dbReference>
<feature type="non-terminal residue" evidence="7">
    <location>
        <position position="1"/>
    </location>
</feature>
<dbReference type="InterPro" id="IPR001965">
    <property type="entry name" value="Znf_PHD"/>
</dbReference>
<dbReference type="Gene3D" id="3.30.40.10">
    <property type="entry name" value="Zinc/RING finger domain, C3HC4 (zinc finger)"/>
    <property type="match status" value="2"/>
</dbReference>
<evidence type="ECO:0000259" key="6">
    <source>
        <dbReference type="PROSITE" id="PS51805"/>
    </source>
</evidence>
<keyword evidence="7" id="KW-0436">Ligase</keyword>
<keyword evidence="3" id="KW-0862">Zinc</keyword>
<evidence type="ECO:0000313" key="8">
    <source>
        <dbReference type="Proteomes" id="UP000584326"/>
    </source>
</evidence>
<dbReference type="OrthoDB" id="512616at2759"/>
<organism evidence="7 8">
    <name type="scientific">Podargus strigoides</name>
    <name type="common">Tawny frogmouth</name>
    <name type="synonym">Caprimulgus strigoides</name>
    <dbReference type="NCBI Taxonomy" id="8905"/>
    <lineage>
        <taxon>Eukaryota</taxon>
        <taxon>Metazoa</taxon>
        <taxon>Chordata</taxon>
        <taxon>Craniata</taxon>
        <taxon>Vertebrata</taxon>
        <taxon>Euteleostomi</taxon>
        <taxon>Archelosauria</taxon>
        <taxon>Archosauria</taxon>
        <taxon>Dinosauria</taxon>
        <taxon>Saurischia</taxon>
        <taxon>Theropoda</taxon>
        <taxon>Coelurosauria</taxon>
        <taxon>Aves</taxon>
        <taxon>Neognathae</taxon>
        <taxon>Neoaves</taxon>
        <taxon>Strisores</taxon>
        <taxon>Caprimulgiformes</taxon>
        <taxon>Podargidae</taxon>
        <taxon>Podargus</taxon>
    </lineage>
</organism>
<keyword evidence="2 4" id="KW-0863">Zinc-finger</keyword>
<accession>A0A7L4GSM1</accession>
<dbReference type="AlphaFoldDB" id="A0A7L4GSM1"/>
<dbReference type="SMART" id="SM00249">
    <property type="entry name" value="PHD"/>
    <property type="match status" value="2"/>
</dbReference>
<dbReference type="InterPro" id="IPR051188">
    <property type="entry name" value="PHD-type_Zinc_Finger"/>
</dbReference>
<sequence length="133" mass="15034">QHCFVCGKSGATILCCKMGCDRHFHFPCAKEGGCITQFLPPYSSFCSQHRLEQTVEAAPEENTTCLICLDLVEDRKCYGTMVCPACKHAWFHRGCIQAQALQAGYSCFQCPLCRDRDLFIPEMLLMGIRIPFR</sequence>
<evidence type="ECO:0000256" key="4">
    <source>
        <dbReference type="PROSITE-ProRule" id="PRU00175"/>
    </source>
</evidence>
<dbReference type="SMART" id="SM00184">
    <property type="entry name" value="RING"/>
    <property type="match status" value="1"/>
</dbReference>
<proteinExistence type="predicted"/>
<dbReference type="GO" id="GO:0008270">
    <property type="term" value="F:zinc ion binding"/>
    <property type="evidence" value="ECO:0007669"/>
    <property type="project" value="UniProtKB-KW"/>
</dbReference>
<evidence type="ECO:0000256" key="2">
    <source>
        <dbReference type="ARBA" id="ARBA00022771"/>
    </source>
</evidence>
<reference evidence="7 8" key="1">
    <citation type="submission" date="2020-02" db="EMBL/GenBank/DDBJ databases">
        <title>Bird 10,000 Genomes (B10K) Project - Family phase.</title>
        <authorList>
            <person name="Zhang G."/>
        </authorList>
    </citation>
    <scope>NUCLEOTIDE SEQUENCE [LARGE SCALE GENOMIC DNA]</scope>
    <source>
        <strain evidence="7">B10K-DU-001-40</strain>
        <tissue evidence="7">Muscle</tissue>
    </source>
</reference>
<evidence type="ECO:0000256" key="3">
    <source>
        <dbReference type="ARBA" id="ARBA00022833"/>
    </source>
</evidence>